<organism evidence="1 2">
    <name type="scientific">Paenibacillus anaericanus</name>
    <dbReference type="NCBI Taxonomy" id="170367"/>
    <lineage>
        <taxon>Bacteria</taxon>
        <taxon>Bacillati</taxon>
        <taxon>Bacillota</taxon>
        <taxon>Bacilli</taxon>
        <taxon>Bacillales</taxon>
        <taxon>Paenibacillaceae</taxon>
        <taxon>Paenibacillus</taxon>
    </lineage>
</organism>
<reference evidence="1 2" key="1">
    <citation type="submission" date="2018-12" db="EMBL/GenBank/DDBJ databases">
        <authorList>
            <person name="Sun L."/>
            <person name="Chen Z."/>
        </authorList>
    </citation>
    <scope>NUCLEOTIDE SEQUENCE [LARGE SCALE GENOMIC DNA]</scope>
    <source>
        <strain evidence="1 2">DSM 15890</strain>
    </source>
</reference>
<name>A0A433YFC2_9BACL</name>
<proteinExistence type="predicted"/>
<keyword evidence="2" id="KW-1185">Reference proteome</keyword>
<evidence type="ECO:0000313" key="2">
    <source>
        <dbReference type="Proteomes" id="UP000279446"/>
    </source>
</evidence>
<evidence type="ECO:0000313" key="1">
    <source>
        <dbReference type="EMBL" id="RUT48566.1"/>
    </source>
</evidence>
<gene>
    <name evidence="1" type="ORF">EJP82_01080</name>
</gene>
<dbReference type="EMBL" id="RZNY01000001">
    <property type="protein sequence ID" value="RUT48566.1"/>
    <property type="molecule type" value="Genomic_DNA"/>
</dbReference>
<dbReference type="RefSeq" id="WP_127190160.1">
    <property type="nucleotide sequence ID" value="NZ_RZNY01000001.1"/>
</dbReference>
<dbReference type="AlphaFoldDB" id="A0A433YFC2"/>
<sequence>MDDKTLEYMGERVDKSRKIIKKISVLVDQSKRIVGSEKILFKDRYGNLFTELNSTSPKEQVDSPGMIREINTLVVKAINQEIARLEQELAEL</sequence>
<dbReference type="OrthoDB" id="2666310at2"/>
<comment type="caution">
    <text evidence="1">The sequence shown here is derived from an EMBL/GenBank/DDBJ whole genome shotgun (WGS) entry which is preliminary data.</text>
</comment>
<accession>A0A433YFC2</accession>
<dbReference type="Proteomes" id="UP000279446">
    <property type="component" value="Unassembled WGS sequence"/>
</dbReference>
<protein>
    <submittedName>
        <fullName evidence="1">Uncharacterized protein</fullName>
    </submittedName>
</protein>